<name>A0A8J3B8P8_9ACTN</name>
<proteinExistence type="predicted"/>
<keyword evidence="1" id="KW-0732">Signal</keyword>
<accession>A0A8J3B8P8</accession>
<organism evidence="2 3">
    <name type="scientific">Pilimelia anulata</name>
    <dbReference type="NCBI Taxonomy" id="53371"/>
    <lineage>
        <taxon>Bacteria</taxon>
        <taxon>Bacillati</taxon>
        <taxon>Actinomycetota</taxon>
        <taxon>Actinomycetes</taxon>
        <taxon>Micromonosporales</taxon>
        <taxon>Micromonosporaceae</taxon>
        <taxon>Pilimelia</taxon>
    </lineage>
</organism>
<dbReference type="Proteomes" id="UP000649739">
    <property type="component" value="Unassembled WGS sequence"/>
</dbReference>
<keyword evidence="3" id="KW-1185">Reference proteome</keyword>
<evidence type="ECO:0000313" key="3">
    <source>
        <dbReference type="Proteomes" id="UP000649739"/>
    </source>
</evidence>
<dbReference type="AlphaFoldDB" id="A0A8J3B8P8"/>
<dbReference type="EMBL" id="BMQB01000005">
    <property type="protein sequence ID" value="GGJ96119.1"/>
    <property type="molecule type" value="Genomic_DNA"/>
</dbReference>
<dbReference type="Pfam" id="PF14273">
    <property type="entry name" value="DUF4360"/>
    <property type="match status" value="1"/>
</dbReference>
<gene>
    <name evidence="2" type="ORF">GCM10010123_27590</name>
</gene>
<dbReference type="InterPro" id="IPR025649">
    <property type="entry name" value="DUF4360"/>
</dbReference>
<evidence type="ECO:0000256" key="1">
    <source>
        <dbReference type="SAM" id="SignalP"/>
    </source>
</evidence>
<comment type="caution">
    <text evidence="2">The sequence shown here is derived from an EMBL/GenBank/DDBJ whole genome shotgun (WGS) entry which is preliminary data.</text>
</comment>
<protein>
    <submittedName>
        <fullName evidence="2">Uncharacterized protein</fullName>
    </submittedName>
</protein>
<reference evidence="2" key="2">
    <citation type="submission" date="2020-09" db="EMBL/GenBank/DDBJ databases">
        <authorList>
            <person name="Sun Q."/>
            <person name="Ohkuma M."/>
        </authorList>
    </citation>
    <scope>NUCLEOTIDE SEQUENCE</scope>
    <source>
        <strain evidence="2">JCM 3090</strain>
    </source>
</reference>
<sequence length="189" mass="19278">MRVSAATAARLAVPAAAVLAAGAVAVPARAADAALKVDIVSVTGTGCVKDGITVTHDYQQVRFAVRDLRVDAAKPGATCVLTLDLTAPAKQTYAITDATVAGQRTIEAGSTGSVRAIVGHGKDAKDVTEPMIKGEGAWFKGIDTAGQKGAGCGKAGRYTLDLALKLDPARGADSVKVEDLALKYQLNDC</sequence>
<evidence type="ECO:0000313" key="2">
    <source>
        <dbReference type="EMBL" id="GGJ96119.1"/>
    </source>
</evidence>
<reference evidence="2" key="1">
    <citation type="journal article" date="2014" name="Int. J. Syst. Evol. Microbiol.">
        <title>Complete genome sequence of Corynebacterium casei LMG S-19264T (=DSM 44701T), isolated from a smear-ripened cheese.</title>
        <authorList>
            <consortium name="US DOE Joint Genome Institute (JGI-PGF)"/>
            <person name="Walter F."/>
            <person name="Albersmeier A."/>
            <person name="Kalinowski J."/>
            <person name="Ruckert C."/>
        </authorList>
    </citation>
    <scope>NUCLEOTIDE SEQUENCE</scope>
    <source>
        <strain evidence="2">JCM 3090</strain>
    </source>
</reference>
<feature type="chain" id="PRO_5035188439" evidence="1">
    <location>
        <begin position="31"/>
        <end position="189"/>
    </location>
</feature>
<feature type="signal peptide" evidence="1">
    <location>
        <begin position="1"/>
        <end position="30"/>
    </location>
</feature>